<dbReference type="PANTHER" id="PTHR11963">
    <property type="entry name" value="LEUCINE AMINOPEPTIDASE-RELATED"/>
    <property type="match status" value="1"/>
</dbReference>
<evidence type="ECO:0000256" key="1">
    <source>
        <dbReference type="ARBA" id="ARBA00009528"/>
    </source>
</evidence>
<comment type="similarity">
    <text evidence="1">Belongs to the peptidase M17 family.</text>
</comment>
<dbReference type="GO" id="GO:0005737">
    <property type="term" value="C:cytoplasm"/>
    <property type="evidence" value="ECO:0007669"/>
    <property type="project" value="InterPro"/>
</dbReference>
<evidence type="ECO:0000313" key="6">
    <source>
        <dbReference type="EMBL" id="MBY11103.1"/>
    </source>
</evidence>
<dbReference type="PANTHER" id="PTHR11963:SF48">
    <property type="entry name" value="DIPEPTIDASE B, ISOFORM A"/>
    <property type="match status" value="1"/>
</dbReference>
<keyword evidence="3" id="KW-0645">Protease</keyword>
<name>A0A2R5LNI7_9ACAR</name>
<feature type="domain" description="Cytosol aminopeptidase" evidence="5">
    <location>
        <begin position="349"/>
        <end position="356"/>
    </location>
</feature>
<sequence>MADTARLLFPVAVESSDEGDYDAIVVVGTGLDPGHLGGFAQKFLEPLTAYKSVDAKAEDETFVLCLPESFGKRRLVYSPAGPLNRCYDDVRMLSDAACKGIKRALSAGAKRPLLVLPTGVEKLYPQHDVATLLGALHALYVPLEIREDVPSRLQKVNCLGLINWPGGQQALRYACAVEYGRIICRDIGGSDPERMAAPNVAAYVQQVFKDTPVQVEVISDTKTIEKEYPLLGAVNRAARGIERHRARLVLLTYVPEGPVETTLYLVGKGVTYDTGGADVKAGGVMAGMHRDKCGAAAVAGFFRTLCELRPRGLKVRGAMAMVRNSIGSDCYVSDEIITARSGVRVRVGNTDAEGRMAMVDVLSQFKDEAVNDRDPYLFTVATLTGHVCLAYGEGYAAIMDNGPARNKKISTRMQEAGAALGDAFEISTIRREDYSFCCGPSEYEDVLQCNNLPSSRTPRGHQLPAGFLIRVSGLDKHGLDSEKPLCYSHVDIAAASGPYPGIPSGSPIPALVEAFVGHA</sequence>
<dbReference type="GO" id="GO:0006508">
    <property type="term" value="P:proteolysis"/>
    <property type="evidence" value="ECO:0007669"/>
    <property type="project" value="UniProtKB-KW"/>
</dbReference>
<dbReference type="GO" id="GO:0030145">
    <property type="term" value="F:manganese ion binding"/>
    <property type="evidence" value="ECO:0007669"/>
    <property type="project" value="InterPro"/>
</dbReference>
<dbReference type="InterPro" id="IPR011356">
    <property type="entry name" value="Leucine_aapep/pepB"/>
</dbReference>
<protein>
    <submittedName>
        <fullName evidence="6">Putative aminopeptidase of the m17 family</fullName>
    </submittedName>
</protein>
<dbReference type="InterPro" id="IPR000819">
    <property type="entry name" value="Peptidase_M17_C"/>
</dbReference>
<dbReference type="Gene3D" id="3.40.630.10">
    <property type="entry name" value="Zn peptidases"/>
    <property type="match status" value="1"/>
</dbReference>
<keyword evidence="2 6" id="KW-0031">Aminopeptidase</keyword>
<dbReference type="PROSITE" id="PS00631">
    <property type="entry name" value="CYTOSOL_AP"/>
    <property type="match status" value="1"/>
</dbReference>
<accession>A0A2R5LNI7</accession>
<dbReference type="PRINTS" id="PR00481">
    <property type="entry name" value="LAMNOPPTDASE"/>
</dbReference>
<keyword evidence="4" id="KW-0378">Hydrolase</keyword>
<reference evidence="6" key="1">
    <citation type="submission" date="2018-03" db="EMBL/GenBank/DDBJ databases">
        <title>The relapsing fever spirochete Borrelia turicatae persists in the highly oxidative environment of its soft-bodied tick vector.</title>
        <authorList>
            <person name="Bourret T.J."/>
            <person name="Boyle W.K."/>
            <person name="Valenzuela J.G."/>
            <person name="Oliveira F."/>
            <person name="Lopez J.E."/>
        </authorList>
    </citation>
    <scope>NUCLEOTIDE SEQUENCE</scope>
    <source>
        <strain evidence="6">Kansas strain/isolate</strain>
        <tissue evidence="6">Salivary glands</tissue>
    </source>
</reference>
<evidence type="ECO:0000256" key="3">
    <source>
        <dbReference type="ARBA" id="ARBA00022670"/>
    </source>
</evidence>
<dbReference type="Pfam" id="PF00883">
    <property type="entry name" value="Peptidase_M17"/>
    <property type="match status" value="1"/>
</dbReference>
<proteinExistence type="inferred from homology"/>
<evidence type="ECO:0000256" key="2">
    <source>
        <dbReference type="ARBA" id="ARBA00022438"/>
    </source>
</evidence>
<dbReference type="GO" id="GO:0070006">
    <property type="term" value="F:metalloaminopeptidase activity"/>
    <property type="evidence" value="ECO:0007669"/>
    <property type="project" value="InterPro"/>
</dbReference>
<evidence type="ECO:0000256" key="4">
    <source>
        <dbReference type="ARBA" id="ARBA00022801"/>
    </source>
</evidence>
<dbReference type="SUPFAM" id="SSF53187">
    <property type="entry name" value="Zn-dependent exopeptidases"/>
    <property type="match status" value="1"/>
</dbReference>
<evidence type="ECO:0000259" key="5">
    <source>
        <dbReference type="PROSITE" id="PS00631"/>
    </source>
</evidence>
<dbReference type="AlphaFoldDB" id="A0A2R5LNI7"/>
<organism evidence="6">
    <name type="scientific">Ornithodoros turicata</name>
    <dbReference type="NCBI Taxonomy" id="34597"/>
    <lineage>
        <taxon>Eukaryota</taxon>
        <taxon>Metazoa</taxon>
        <taxon>Ecdysozoa</taxon>
        <taxon>Arthropoda</taxon>
        <taxon>Chelicerata</taxon>
        <taxon>Arachnida</taxon>
        <taxon>Acari</taxon>
        <taxon>Parasitiformes</taxon>
        <taxon>Ixodida</taxon>
        <taxon>Ixodoidea</taxon>
        <taxon>Argasidae</taxon>
        <taxon>Ornithodorinae</taxon>
        <taxon>Ornithodoros</taxon>
    </lineage>
</organism>
<dbReference type="EMBL" id="GGLE01006977">
    <property type="protein sequence ID" value="MBY11103.1"/>
    <property type="molecule type" value="Transcribed_RNA"/>
</dbReference>